<dbReference type="Proteomes" id="UP000023541">
    <property type="component" value="Unassembled WGS sequence"/>
</dbReference>
<keyword evidence="2" id="KW-0378">Hydrolase</keyword>
<sequence length="285" mass="32755">MASLFVSEQEKKEILSLYDEKLRELNIDYEYRSIATEYGNTNVIVCGNPAKPPIILVHGANGCAPIAIEAYIGLIDTFSIYAIDVLAQPNKSAETRISMKDDSYGIWMNKIIDSLKIENVIMAGFSFGGLVILKTLEFNESRIKEVYLSSPAYIVNGNPIKALFKVFIPMKRYMKTKNQKYIEKFLAEIFTERDKFAVKYLSKVFLYFKMDFSSVPIIEKEKAKGIKTPITLFAAKKDILFPGNKMIRRALKIFPSLKNYKLLENSKHVQNRVQNRMIEHYITKK</sequence>
<keyword evidence="3" id="KW-1185">Reference proteome</keyword>
<dbReference type="GO" id="GO:0016163">
    <property type="term" value="F:nitrogenase activity"/>
    <property type="evidence" value="ECO:0007669"/>
    <property type="project" value="InterPro"/>
</dbReference>
<proteinExistence type="predicted"/>
<dbReference type="EMBL" id="AQRA01000006">
    <property type="protein sequence ID" value="EZH73364.1"/>
    <property type="molecule type" value="Genomic_DNA"/>
</dbReference>
<organism evidence="2 3">
    <name type="scientific">Aquimarina atlantica</name>
    <dbReference type="NCBI Taxonomy" id="1317122"/>
    <lineage>
        <taxon>Bacteria</taxon>
        <taxon>Pseudomonadati</taxon>
        <taxon>Bacteroidota</taxon>
        <taxon>Flavobacteriia</taxon>
        <taxon>Flavobacteriales</taxon>
        <taxon>Flavobacteriaceae</taxon>
        <taxon>Aquimarina</taxon>
    </lineage>
</organism>
<dbReference type="Pfam" id="PF00561">
    <property type="entry name" value="Abhydrolase_1"/>
    <property type="match status" value="1"/>
</dbReference>
<dbReference type="PROSITE" id="PS00699">
    <property type="entry name" value="NITROGENASE_1_1"/>
    <property type="match status" value="1"/>
</dbReference>
<dbReference type="SUPFAM" id="SSF53474">
    <property type="entry name" value="alpha/beta-Hydrolases"/>
    <property type="match status" value="1"/>
</dbReference>
<dbReference type="RefSeq" id="WP_034243430.1">
    <property type="nucleotide sequence ID" value="NZ_AQRA01000006.1"/>
</dbReference>
<protein>
    <submittedName>
        <fullName evidence="2">Alpha/beta hydrolase</fullName>
    </submittedName>
</protein>
<accession>A0A023BTU4</accession>
<dbReference type="GO" id="GO:0016787">
    <property type="term" value="F:hydrolase activity"/>
    <property type="evidence" value="ECO:0007669"/>
    <property type="project" value="UniProtKB-KW"/>
</dbReference>
<dbReference type="InterPro" id="IPR029058">
    <property type="entry name" value="AB_hydrolase_fold"/>
</dbReference>
<evidence type="ECO:0000313" key="2">
    <source>
        <dbReference type="EMBL" id="EZH73364.1"/>
    </source>
</evidence>
<dbReference type="InterPro" id="IPR000318">
    <property type="entry name" value="Nase_comp1_CS"/>
</dbReference>
<dbReference type="OrthoDB" id="9780932at2"/>
<dbReference type="InterPro" id="IPR000073">
    <property type="entry name" value="AB_hydrolase_1"/>
</dbReference>
<reference evidence="2 3" key="1">
    <citation type="submission" date="2014-04" db="EMBL/GenBank/DDBJ databases">
        <title>Aquimarina sp. 22II-S11-z7 Genome Sequencing.</title>
        <authorList>
            <person name="Lai Q."/>
        </authorList>
    </citation>
    <scope>NUCLEOTIDE SEQUENCE [LARGE SCALE GENOMIC DNA]</scope>
    <source>
        <strain evidence="2 3">22II-S11-z7</strain>
    </source>
</reference>
<dbReference type="Gene3D" id="3.40.50.1820">
    <property type="entry name" value="alpha/beta hydrolase"/>
    <property type="match status" value="1"/>
</dbReference>
<name>A0A023BTU4_9FLAO</name>
<dbReference type="AlphaFoldDB" id="A0A023BTU4"/>
<comment type="caution">
    <text evidence="2">The sequence shown here is derived from an EMBL/GenBank/DDBJ whole genome shotgun (WGS) entry which is preliminary data.</text>
</comment>
<feature type="domain" description="AB hydrolase-1" evidence="1">
    <location>
        <begin position="52"/>
        <end position="161"/>
    </location>
</feature>
<evidence type="ECO:0000313" key="3">
    <source>
        <dbReference type="Proteomes" id="UP000023541"/>
    </source>
</evidence>
<dbReference type="eggNOG" id="COG2267">
    <property type="taxonomic scope" value="Bacteria"/>
</dbReference>
<dbReference type="STRING" id="1317122.ATO12_20400"/>
<gene>
    <name evidence="2" type="ORF">ATO12_20400</name>
</gene>
<evidence type="ECO:0000259" key="1">
    <source>
        <dbReference type="Pfam" id="PF00561"/>
    </source>
</evidence>